<dbReference type="Proteomes" id="UP000646152">
    <property type="component" value="Unassembled WGS sequence"/>
</dbReference>
<feature type="domain" description="Fe/B12 periplasmic-binding" evidence="1">
    <location>
        <begin position="51"/>
        <end position="348"/>
    </location>
</feature>
<name>A0ABQ1IJ55_9GAMM</name>
<proteinExistence type="predicted"/>
<dbReference type="Pfam" id="PF01497">
    <property type="entry name" value="Peripla_BP_2"/>
    <property type="match status" value="1"/>
</dbReference>
<dbReference type="InterPro" id="IPR002491">
    <property type="entry name" value="ABC_transptr_periplasmic_BD"/>
</dbReference>
<dbReference type="Gene3D" id="3.40.50.1980">
    <property type="entry name" value="Nitrogenase molybdenum iron protein domain"/>
    <property type="match status" value="2"/>
</dbReference>
<evidence type="ECO:0000259" key="1">
    <source>
        <dbReference type="PROSITE" id="PS50983"/>
    </source>
</evidence>
<keyword evidence="3" id="KW-1185">Reference proteome</keyword>
<dbReference type="RefSeq" id="WP_229667800.1">
    <property type="nucleotide sequence ID" value="NZ_BMKE01000006.1"/>
</dbReference>
<accession>A0ABQ1IJ55</accession>
<sequence>MEGILRIGTTAVVRALATGMLVVCSALTPLTAAAGQEVTDLRGRTVTVPDNIDTIAIDDGRFLLALSLIDPDPVSKLAAWPNDINRLGEEFYQRTVAAFPAMKSLPVVSSSAESFDMESMLAADPDVAVVSLSRGPTDDQVAMLQASGIAVVFIDFFIDPFKHQAPSLELLARLTGNQPQAQAYLALREQHLARISQRLDEGDVSRPTVFMEAHAGITQDCCFSPGNGGIGDYIAFVGGHNIGADVLTKASGKLNLEYIIASDPDVYIATGGPALAKNGGLVMGGGYSVPDAQAALSRVASRHGIADLSAVSQGRVHGLAHQLLNSPLDIVAVEALAKWIHPRLFADLDPASTLQLINERFLALPYTGTGWVDLPSSQHP</sequence>
<protein>
    <submittedName>
        <fullName evidence="2">Iron ABC transporter substrate-binding protein</fullName>
    </submittedName>
</protein>
<comment type="caution">
    <text evidence="2">The sequence shown here is derived from an EMBL/GenBank/DDBJ whole genome shotgun (WGS) entry which is preliminary data.</text>
</comment>
<reference evidence="3" key="1">
    <citation type="journal article" date="2019" name="Int. J. Syst. Evol. Microbiol.">
        <title>The Global Catalogue of Microorganisms (GCM) 10K type strain sequencing project: providing services to taxonomists for standard genome sequencing and annotation.</title>
        <authorList>
            <consortium name="The Broad Institute Genomics Platform"/>
            <consortium name="The Broad Institute Genome Sequencing Center for Infectious Disease"/>
            <person name="Wu L."/>
            <person name="Ma J."/>
        </authorList>
    </citation>
    <scope>NUCLEOTIDE SEQUENCE [LARGE SCALE GENOMIC DNA]</scope>
    <source>
        <strain evidence="3">CGMCC 1.15923</strain>
    </source>
</reference>
<dbReference type="PANTHER" id="PTHR30535:SF34">
    <property type="entry name" value="MOLYBDATE-BINDING PROTEIN MOLA"/>
    <property type="match status" value="1"/>
</dbReference>
<organism evidence="2 3">
    <name type="scientific">Oceanisphaera marina</name>
    <dbReference type="NCBI Taxonomy" id="2017550"/>
    <lineage>
        <taxon>Bacteria</taxon>
        <taxon>Pseudomonadati</taxon>
        <taxon>Pseudomonadota</taxon>
        <taxon>Gammaproteobacteria</taxon>
        <taxon>Aeromonadales</taxon>
        <taxon>Aeromonadaceae</taxon>
        <taxon>Oceanisphaera</taxon>
    </lineage>
</organism>
<dbReference type="InterPro" id="IPR050902">
    <property type="entry name" value="ABC_Transporter_SBP"/>
</dbReference>
<evidence type="ECO:0000313" key="3">
    <source>
        <dbReference type="Proteomes" id="UP000646152"/>
    </source>
</evidence>
<dbReference type="PROSITE" id="PS50983">
    <property type="entry name" value="FE_B12_PBP"/>
    <property type="match status" value="1"/>
</dbReference>
<dbReference type="PANTHER" id="PTHR30535">
    <property type="entry name" value="VITAMIN B12-BINDING PROTEIN"/>
    <property type="match status" value="1"/>
</dbReference>
<gene>
    <name evidence="2" type="ORF">GCM10011502_09870</name>
</gene>
<dbReference type="SUPFAM" id="SSF53807">
    <property type="entry name" value="Helical backbone' metal receptor"/>
    <property type="match status" value="1"/>
</dbReference>
<evidence type="ECO:0000313" key="2">
    <source>
        <dbReference type="EMBL" id="GGB38662.1"/>
    </source>
</evidence>
<dbReference type="EMBL" id="BMKE01000006">
    <property type="protein sequence ID" value="GGB38662.1"/>
    <property type="molecule type" value="Genomic_DNA"/>
</dbReference>